<evidence type="ECO:0000313" key="2">
    <source>
        <dbReference type="EMBL" id="EFN74542.1"/>
    </source>
</evidence>
<keyword evidence="3" id="KW-1185">Reference proteome</keyword>
<dbReference type="InParanoid" id="E1ZWA2"/>
<accession>E1ZWA2</accession>
<sequence length="150" mass="17127">MCTSLERNCNSSLTTTSLQPMECTGHNMMEWLRKVQQNKILESLITILEIDEVLSHHFHSTPSNMACAKTIINGKYLHMFKNQEVTIRMCSDSCNTMEKKIRDNQLGKMEQCALCFKDACNGITAISPEIFYTLLSFLGALIHVAFYHWA</sequence>
<keyword evidence="1" id="KW-0812">Transmembrane</keyword>
<dbReference type="OMA" id="CYMCTSL"/>
<feature type="transmembrane region" description="Helical" evidence="1">
    <location>
        <begin position="130"/>
        <end position="149"/>
    </location>
</feature>
<evidence type="ECO:0008006" key="4">
    <source>
        <dbReference type="Google" id="ProtNLM"/>
    </source>
</evidence>
<dbReference type="OrthoDB" id="6582325at2759"/>
<proteinExistence type="predicted"/>
<dbReference type="AlphaFoldDB" id="E1ZWA2"/>
<reference evidence="2 3" key="1">
    <citation type="journal article" date="2010" name="Science">
        <title>Genomic comparison of the ants Camponotus floridanus and Harpegnathos saltator.</title>
        <authorList>
            <person name="Bonasio R."/>
            <person name="Zhang G."/>
            <person name="Ye C."/>
            <person name="Mutti N.S."/>
            <person name="Fang X."/>
            <person name="Qin N."/>
            <person name="Donahue G."/>
            <person name="Yang P."/>
            <person name="Li Q."/>
            <person name="Li C."/>
            <person name="Zhang P."/>
            <person name="Huang Z."/>
            <person name="Berger S.L."/>
            <person name="Reinberg D."/>
            <person name="Wang J."/>
            <person name="Liebig J."/>
        </authorList>
    </citation>
    <scope>NUCLEOTIDE SEQUENCE [LARGE SCALE GENOMIC DNA]</scope>
    <source>
        <strain evidence="3">C129</strain>
    </source>
</reference>
<keyword evidence="1" id="KW-0472">Membrane</keyword>
<dbReference type="EMBL" id="GL434781">
    <property type="protein sequence ID" value="EFN74542.1"/>
    <property type="molecule type" value="Genomic_DNA"/>
</dbReference>
<name>E1ZWA2_CAMFO</name>
<organism evidence="3">
    <name type="scientific">Camponotus floridanus</name>
    <name type="common">Florida carpenter ant</name>
    <dbReference type="NCBI Taxonomy" id="104421"/>
    <lineage>
        <taxon>Eukaryota</taxon>
        <taxon>Metazoa</taxon>
        <taxon>Ecdysozoa</taxon>
        <taxon>Arthropoda</taxon>
        <taxon>Hexapoda</taxon>
        <taxon>Insecta</taxon>
        <taxon>Pterygota</taxon>
        <taxon>Neoptera</taxon>
        <taxon>Endopterygota</taxon>
        <taxon>Hymenoptera</taxon>
        <taxon>Apocrita</taxon>
        <taxon>Aculeata</taxon>
        <taxon>Formicoidea</taxon>
        <taxon>Formicidae</taxon>
        <taxon>Formicinae</taxon>
        <taxon>Camponotus</taxon>
    </lineage>
</organism>
<evidence type="ECO:0000256" key="1">
    <source>
        <dbReference type="SAM" id="Phobius"/>
    </source>
</evidence>
<dbReference type="Proteomes" id="UP000000311">
    <property type="component" value="Unassembled WGS sequence"/>
</dbReference>
<keyword evidence="1" id="KW-1133">Transmembrane helix</keyword>
<protein>
    <recommendedName>
        <fullName evidence="4">Protein quiver</fullName>
    </recommendedName>
</protein>
<evidence type="ECO:0000313" key="3">
    <source>
        <dbReference type="Proteomes" id="UP000000311"/>
    </source>
</evidence>
<gene>
    <name evidence="2" type="ORF">EAG_00882</name>
</gene>